<dbReference type="PANTHER" id="PTHR46951">
    <property type="entry name" value="BED-TYPE DOMAIN-CONTAINING PROTEIN"/>
    <property type="match status" value="1"/>
</dbReference>
<feature type="region of interest" description="Disordered" evidence="8">
    <location>
        <begin position="20"/>
        <end position="94"/>
    </location>
</feature>
<keyword evidence="4" id="KW-0862">Zinc</keyword>
<evidence type="ECO:0000256" key="7">
    <source>
        <dbReference type="PROSITE-ProRule" id="PRU00027"/>
    </source>
</evidence>
<dbReference type="InterPro" id="IPR008906">
    <property type="entry name" value="HATC_C_dom"/>
</dbReference>
<evidence type="ECO:0000256" key="6">
    <source>
        <dbReference type="ARBA" id="ARBA00023242"/>
    </source>
</evidence>
<dbReference type="GO" id="GO:0005634">
    <property type="term" value="C:nucleus"/>
    <property type="evidence" value="ECO:0007669"/>
    <property type="project" value="UniProtKB-SubCell"/>
</dbReference>
<evidence type="ECO:0000256" key="3">
    <source>
        <dbReference type="ARBA" id="ARBA00022771"/>
    </source>
</evidence>
<dbReference type="InterPro" id="IPR012337">
    <property type="entry name" value="RNaseH-like_sf"/>
</dbReference>
<dbReference type="EMBL" id="CP136896">
    <property type="protein sequence ID" value="WOL15318.1"/>
    <property type="molecule type" value="Genomic_DNA"/>
</dbReference>
<feature type="domain" description="BED-type" evidence="9">
    <location>
        <begin position="111"/>
        <end position="167"/>
    </location>
</feature>
<keyword evidence="11" id="KW-1185">Reference proteome</keyword>
<evidence type="ECO:0000313" key="10">
    <source>
        <dbReference type="EMBL" id="WOL15318.1"/>
    </source>
</evidence>
<dbReference type="AlphaFoldDB" id="A0AAQ3KUN2"/>
<evidence type="ECO:0000256" key="2">
    <source>
        <dbReference type="ARBA" id="ARBA00022723"/>
    </source>
</evidence>
<dbReference type="GO" id="GO:0003677">
    <property type="term" value="F:DNA binding"/>
    <property type="evidence" value="ECO:0007669"/>
    <property type="project" value="UniProtKB-KW"/>
</dbReference>
<feature type="compositionally biased region" description="Polar residues" evidence="8">
    <location>
        <begin position="192"/>
        <end position="207"/>
    </location>
</feature>
<gene>
    <name evidence="10" type="ORF">Cni_G24099</name>
</gene>
<accession>A0AAQ3KUN2</accession>
<protein>
    <recommendedName>
        <fullName evidence="9">BED-type domain-containing protein</fullName>
    </recommendedName>
</protein>
<evidence type="ECO:0000313" key="11">
    <source>
        <dbReference type="Proteomes" id="UP001327560"/>
    </source>
</evidence>
<feature type="compositionally biased region" description="Basic residues" evidence="8">
    <location>
        <begin position="175"/>
        <end position="189"/>
    </location>
</feature>
<organism evidence="10 11">
    <name type="scientific">Canna indica</name>
    <name type="common">Indian-shot</name>
    <dbReference type="NCBI Taxonomy" id="4628"/>
    <lineage>
        <taxon>Eukaryota</taxon>
        <taxon>Viridiplantae</taxon>
        <taxon>Streptophyta</taxon>
        <taxon>Embryophyta</taxon>
        <taxon>Tracheophyta</taxon>
        <taxon>Spermatophyta</taxon>
        <taxon>Magnoliopsida</taxon>
        <taxon>Liliopsida</taxon>
        <taxon>Zingiberales</taxon>
        <taxon>Cannaceae</taxon>
        <taxon>Canna</taxon>
    </lineage>
</organism>
<dbReference type="Proteomes" id="UP001327560">
    <property type="component" value="Chromosome 7"/>
</dbReference>
<evidence type="ECO:0000256" key="1">
    <source>
        <dbReference type="ARBA" id="ARBA00004123"/>
    </source>
</evidence>
<feature type="region of interest" description="Disordered" evidence="8">
    <location>
        <begin position="173"/>
        <end position="210"/>
    </location>
</feature>
<keyword evidence="6" id="KW-0539">Nucleus</keyword>
<dbReference type="InterPro" id="IPR003656">
    <property type="entry name" value="Znf_BED"/>
</dbReference>
<feature type="domain" description="BED-type" evidence="9">
    <location>
        <begin position="263"/>
        <end position="320"/>
    </location>
</feature>
<name>A0AAQ3KUN2_9LILI</name>
<dbReference type="PROSITE" id="PS50808">
    <property type="entry name" value="ZF_BED"/>
    <property type="match status" value="2"/>
</dbReference>
<proteinExistence type="predicted"/>
<keyword evidence="3 7" id="KW-0863">Zinc-finger</keyword>
<dbReference type="SUPFAM" id="SSF53098">
    <property type="entry name" value="Ribonuclease H-like"/>
    <property type="match status" value="1"/>
</dbReference>
<evidence type="ECO:0000256" key="4">
    <source>
        <dbReference type="ARBA" id="ARBA00022833"/>
    </source>
</evidence>
<dbReference type="Pfam" id="PF05699">
    <property type="entry name" value="Dimer_Tnp_hAT"/>
    <property type="match status" value="1"/>
</dbReference>
<sequence>MTAICPVTSGVNISKSRVLIGPLPKRKSPPSSPKPASRPISSIQIRNPARRPNPCYDTRPASRNRPIRRIGRGVIAPSGRGGRRWPRTSATTPASDRNCRILSFIISKMPRPPDIGWQYGTMMGGHRHHVKCNYCHRVMIGGITRFKKHLASKKGEIKGCEAVPKEVREIMAHHLATRKPRKPNKRRRKTAEGTSGAPTSTNYSIESDASDPDMIDARQELLAFSEAEVQPQKTEQQFEVGTSGFFDAFANIQYKDEQDFPPRATDLGWAHGIMVNGDRQKIECKYCHKVILGGGISRLKQHLAGERGNIAPCDQVPDDVKAQMQQHLGFKGLDICSVQQTAEECNGYDPNVTSIYSITSSHKRRGKDVSEGNSSKRKKADMLLIPQGSALTQPAMPLCLISQENVDQADIAVAKFMYEAGIPLSAANSLYFQRMADAIAAAGPGYKMPSYHSLRGKLLTSCTTEVGEFSKELRKSWEQTGCTVIVDRLIDTAGRSIVNFFIYCPKGTMFLKSVDVSQVETTLDGLVDLFESVIQDVGLGNIVHFLSDGADWYKTAGKVLTDKYRTFFWSVCASHSIELMLTKMSQMHEVNGTMAKAKKISQFIYNDSWLLNLLKKSTEGRDLIRPARTPSVTDFLTLHNIFSFKGSLQQMFTCSSWEESVLSKQKLGKDIEAIVFDLQFWHSCERIVKVSEPLIRVLHIAESGEKPSMGYIYDAFEKAKKDIILAFDNQESDYLSFMEIINCIREECHSPLHSAACYLNPSIFYNPTFSITNVVQKGLLDCIETLEPDPTAQDNITKHKSFYEDAHGDFSRQVALRGRESLPPATWWSMFASDYPELRHFAIRILSQTCSITTLKRHDYINECIHSSKNRIENARLNDLGFVHYNLRLRHRQSVATESKGPKNGEYDNLINVDEDSNAGDWIDRIDDPGMLEEEGFNLLDATPPVDPFPVIDEVCNTSDGNVVNDG</sequence>
<keyword evidence="2" id="KW-0479">Metal-binding</keyword>
<comment type="subcellular location">
    <subcellularLocation>
        <location evidence="1">Nucleus</location>
    </subcellularLocation>
</comment>
<feature type="compositionally biased region" description="Low complexity" evidence="8">
    <location>
        <begin position="34"/>
        <end position="43"/>
    </location>
</feature>
<dbReference type="GO" id="GO:0046983">
    <property type="term" value="F:protein dimerization activity"/>
    <property type="evidence" value="ECO:0007669"/>
    <property type="project" value="InterPro"/>
</dbReference>
<evidence type="ECO:0000256" key="5">
    <source>
        <dbReference type="ARBA" id="ARBA00023125"/>
    </source>
</evidence>
<evidence type="ECO:0000259" key="9">
    <source>
        <dbReference type="PROSITE" id="PS50808"/>
    </source>
</evidence>
<dbReference type="Pfam" id="PF02892">
    <property type="entry name" value="zf-BED"/>
    <property type="match status" value="1"/>
</dbReference>
<reference evidence="10 11" key="1">
    <citation type="submission" date="2023-10" db="EMBL/GenBank/DDBJ databases">
        <title>Chromosome-scale genome assembly provides insights into flower coloration mechanisms of Canna indica.</title>
        <authorList>
            <person name="Li C."/>
        </authorList>
    </citation>
    <scope>NUCLEOTIDE SEQUENCE [LARGE SCALE GENOMIC DNA]</scope>
    <source>
        <tissue evidence="10">Flower</tissue>
    </source>
</reference>
<dbReference type="Pfam" id="PF04937">
    <property type="entry name" value="DUF659"/>
    <property type="match status" value="1"/>
</dbReference>
<keyword evidence="5" id="KW-0238">DNA-binding</keyword>
<dbReference type="GO" id="GO:0008270">
    <property type="term" value="F:zinc ion binding"/>
    <property type="evidence" value="ECO:0007669"/>
    <property type="project" value="UniProtKB-KW"/>
</dbReference>
<dbReference type="PANTHER" id="PTHR46951:SF2">
    <property type="entry name" value="BED-TYPE DOMAIN-CONTAINING PROTEIN"/>
    <property type="match status" value="1"/>
</dbReference>
<dbReference type="InterPro" id="IPR007021">
    <property type="entry name" value="DUF659"/>
</dbReference>
<evidence type="ECO:0000256" key="8">
    <source>
        <dbReference type="SAM" id="MobiDB-lite"/>
    </source>
</evidence>